<dbReference type="GO" id="GO:0003700">
    <property type="term" value="F:DNA-binding transcription factor activity"/>
    <property type="evidence" value="ECO:0007669"/>
    <property type="project" value="InterPro"/>
</dbReference>
<dbReference type="Pfam" id="PF00392">
    <property type="entry name" value="GntR"/>
    <property type="match status" value="1"/>
</dbReference>
<dbReference type="OrthoDB" id="8638122at2"/>
<dbReference type="AlphaFoldDB" id="C3M956"/>
<evidence type="ECO:0000313" key="6">
    <source>
        <dbReference type="EMBL" id="ACP26767.1"/>
    </source>
</evidence>
<dbReference type="SUPFAM" id="SSF46785">
    <property type="entry name" value="Winged helix' DNA-binding domain"/>
    <property type="match status" value="1"/>
</dbReference>
<dbReference type="Gene3D" id="1.10.10.10">
    <property type="entry name" value="Winged helix-like DNA-binding domain superfamily/Winged helix DNA-binding domain"/>
    <property type="match status" value="1"/>
</dbReference>
<feature type="domain" description="HTH gntR-type" evidence="5">
    <location>
        <begin position="31"/>
        <end position="98"/>
    </location>
</feature>
<dbReference type="Gene3D" id="1.20.120.530">
    <property type="entry name" value="GntR ligand-binding domain-like"/>
    <property type="match status" value="1"/>
</dbReference>
<name>C3M956_SINFN</name>
<dbReference type="Proteomes" id="UP000001054">
    <property type="component" value="Chromosome"/>
</dbReference>
<dbReference type="PANTHER" id="PTHR43537:SF5">
    <property type="entry name" value="UXU OPERON TRANSCRIPTIONAL REGULATOR"/>
    <property type="match status" value="1"/>
</dbReference>
<dbReference type="SUPFAM" id="SSF48008">
    <property type="entry name" value="GntR ligand-binding domain-like"/>
    <property type="match status" value="1"/>
</dbReference>
<feature type="region of interest" description="Disordered" evidence="4">
    <location>
        <begin position="1"/>
        <end position="24"/>
    </location>
</feature>
<dbReference type="STRING" id="394.NGR_c30240"/>
<dbReference type="PATRIC" id="fig|394.7.peg.5865"/>
<evidence type="ECO:0000256" key="4">
    <source>
        <dbReference type="SAM" id="MobiDB-lite"/>
    </source>
</evidence>
<dbReference type="PANTHER" id="PTHR43537">
    <property type="entry name" value="TRANSCRIPTIONAL REGULATOR, GNTR FAMILY"/>
    <property type="match status" value="1"/>
</dbReference>
<dbReference type="PROSITE" id="PS50949">
    <property type="entry name" value="HTH_GNTR"/>
    <property type="match status" value="1"/>
</dbReference>
<evidence type="ECO:0000256" key="3">
    <source>
        <dbReference type="ARBA" id="ARBA00023163"/>
    </source>
</evidence>
<evidence type="ECO:0000313" key="7">
    <source>
        <dbReference type="Proteomes" id="UP000001054"/>
    </source>
</evidence>
<dbReference type="eggNOG" id="COG1802">
    <property type="taxonomic scope" value="Bacteria"/>
</dbReference>
<keyword evidence="2" id="KW-0238">DNA-binding</keyword>
<keyword evidence="1" id="KW-0805">Transcription regulation</keyword>
<dbReference type="KEGG" id="rhi:NGR_c30240"/>
<dbReference type="GO" id="GO:0003677">
    <property type="term" value="F:DNA binding"/>
    <property type="evidence" value="ECO:0007669"/>
    <property type="project" value="UniProtKB-KW"/>
</dbReference>
<evidence type="ECO:0000259" key="5">
    <source>
        <dbReference type="PROSITE" id="PS50949"/>
    </source>
</evidence>
<dbReference type="Pfam" id="PF07729">
    <property type="entry name" value="FCD"/>
    <property type="match status" value="1"/>
</dbReference>
<keyword evidence="7" id="KW-1185">Reference proteome</keyword>
<dbReference type="SMART" id="SM00895">
    <property type="entry name" value="FCD"/>
    <property type="match status" value="1"/>
</dbReference>
<proteinExistence type="predicted"/>
<reference evidence="6 7" key="1">
    <citation type="journal article" date="2009" name="Appl. Environ. Microbiol.">
        <title>Rhizobium sp. strain NGR234 possesses a remarkable number of secretion systems.</title>
        <authorList>
            <person name="Schmeisser C."/>
            <person name="Liesegang H."/>
            <person name="Krysciak D."/>
            <person name="Bakkou N."/>
            <person name="Le Quere A."/>
            <person name="Wollherr A."/>
            <person name="Heinemeyer I."/>
            <person name="Morgenstern B."/>
            <person name="Pommerening-Roeser A."/>
            <person name="Flores M."/>
            <person name="Palacios R."/>
            <person name="Brenner S."/>
            <person name="Gottschalk G."/>
            <person name="Schmitz R.A."/>
            <person name="Broughton W.J."/>
            <person name="Perret X."/>
            <person name="Strittmatter A.W."/>
            <person name="Streit W.R."/>
        </authorList>
    </citation>
    <scope>NUCLEOTIDE SEQUENCE [LARGE SCALE GENOMIC DNA]</scope>
    <source>
        <strain evidence="7">NBRC 101917 / NGR234</strain>
    </source>
</reference>
<dbReference type="InterPro" id="IPR008920">
    <property type="entry name" value="TF_FadR/GntR_C"/>
</dbReference>
<dbReference type="CDD" id="cd07377">
    <property type="entry name" value="WHTH_GntR"/>
    <property type="match status" value="1"/>
</dbReference>
<keyword evidence="3" id="KW-0804">Transcription</keyword>
<dbReference type="InterPro" id="IPR036390">
    <property type="entry name" value="WH_DNA-bd_sf"/>
</dbReference>
<protein>
    <submittedName>
        <fullName evidence="6">Transcriptional regulator, GntR family</fullName>
    </submittedName>
</protein>
<dbReference type="InterPro" id="IPR011711">
    <property type="entry name" value="GntR_C"/>
</dbReference>
<organism evidence="6 7">
    <name type="scientific">Sinorhizobium fredii (strain NBRC 101917 / NGR234)</name>
    <dbReference type="NCBI Taxonomy" id="394"/>
    <lineage>
        <taxon>Bacteria</taxon>
        <taxon>Pseudomonadati</taxon>
        <taxon>Pseudomonadota</taxon>
        <taxon>Alphaproteobacteria</taxon>
        <taxon>Hyphomicrobiales</taxon>
        <taxon>Rhizobiaceae</taxon>
        <taxon>Sinorhizobium/Ensifer group</taxon>
        <taxon>Sinorhizobium</taxon>
    </lineage>
</organism>
<evidence type="ECO:0000256" key="2">
    <source>
        <dbReference type="ARBA" id="ARBA00023125"/>
    </source>
</evidence>
<dbReference type="EMBL" id="CP001389">
    <property type="protein sequence ID" value="ACP26767.1"/>
    <property type="molecule type" value="Genomic_DNA"/>
</dbReference>
<dbReference type="InterPro" id="IPR000524">
    <property type="entry name" value="Tscrpt_reg_HTH_GntR"/>
</dbReference>
<dbReference type="InterPro" id="IPR036388">
    <property type="entry name" value="WH-like_DNA-bd_sf"/>
</dbReference>
<dbReference type="HOGENOM" id="CLU_017584_5_2_5"/>
<sequence length="258" mass="29608">MSWSRFSGPMGRASEKASQVSDEIEMKRARGTGWKNVYETLRNEILALTLAPGQLLDESTLAERFDMSRSPVREALIRLAGEELVVTLANRSTIVAPIEVATFPKYVEALDIAQRMNTRLAAELRTETDLKAIAKRQKEFETAVKTGDHLRMSEANKQFHMAIAHAGRNPYLASFYERLLNQGQRMLHLHFEYLERTHEGYLLTDEHNQMLEAIRARNVDLADELAHAHTRQFQQNFINFMRENYTTDVSLGRRKAAE</sequence>
<accession>C3M956</accession>
<evidence type="ECO:0000256" key="1">
    <source>
        <dbReference type="ARBA" id="ARBA00023015"/>
    </source>
</evidence>
<gene>
    <name evidence="6" type="ordered locus">NGR_c30240</name>
</gene>
<dbReference type="SMART" id="SM00345">
    <property type="entry name" value="HTH_GNTR"/>
    <property type="match status" value="1"/>
</dbReference>